<comment type="caution">
    <text evidence="1">The sequence shown here is derived from an EMBL/GenBank/DDBJ whole genome shotgun (WGS) entry which is preliminary data.</text>
</comment>
<dbReference type="Proteomes" id="UP000783686">
    <property type="component" value="Unassembled WGS sequence"/>
</dbReference>
<dbReference type="EMBL" id="CAJFDH010000002">
    <property type="protein sequence ID" value="CAD5212896.1"/>
    <property type="molecule type" value="Genomic_DNA"/>
</dbReference>
<gene>
    <name evidence="1" type="ORF">BOKJ2_LOCUS4697</name>
</gene>
<protein>
    <recommendedName>
        <fullName evidence="3">Transposase Tc1-like domain-containing protein</fullName>
    </recommendedName>
</protein>
<reference evidence="1" key="1">
    <citation type="submission" date="2020-09" db="EMBL/GenBank/DDBJ databases">
        <authorList>
            <person name="Kikuchi T."/>
        </authorList>
    </citation>
    <scope>NUCLEOTIDE SEQUENCE</scope>
    <source>
        <strain evidence="1">SH1</strain>
    </source>
</reference>
<dbReference type="PANTHER" id="PTHR46068">
    <property type="entry name" value="PROTEIN CBG27172"/>
    <property type="match status" value="1"/>
</dbReference>
<keyword evidence="2" id="KW-1185">Reference proteome</keyword>
<dbReference type="OrthoDB" id="5856812at2759"/>
<evidence type="ECO:0000313" key="1">
    <source>
        <dbReference type="EMBL" id="CAD5212896.1"/>
    </source>
</evidence>
<dbReference type="Proteomes" id="UP000614601">
    <property type="component" value="Unassembled WGS sequence"/>
</dbReference>
<evidence type="ECO:0008006" key="3">
    <source>
        <dbReference type="Google" id="ProtNLM"/>
    </source>
</evidence>
<proteinExistence type="predicted"/>
<organism evidence="1 2">
    <name type="scientific">Bursaphelenchus okinawaensis</name>
    <dbReference type="NCBI Taxonomy" id="465554"/>
    <lineage>
        <taxon>Eukaryota</taxon>
        <taxon>Metazoa</taxon>
        <taxon>Ecdysozoa</taxon>
        <taxon>Nematoda</taxon>
        <taxon>Chromadorea</taxon>
        <taxon>Rhabditida</taxon>
        <taxon>Tylenchina</taxon>
        <taxon>Tylenchomorpha</taxon>
        <taxon>Aphelenchoidea</taxon>
        <taxon>Aphelenchoididae</taxon>
        <taxon>Bursaphelenchus</taxon>
    </lineage>
</organism>
<accession>A0A811KBM6</accession>
<name>A0A811KBM6_9BILA</name>
<evidence type="ECO:0000313" key="2">
    <source>
        <dbReference type="Proteomes" id="UP000614601"/>
    </source>
</evidence>
<sequence length="165" mass="19316">MLKSDEYGLSTVSGPGTHDLTSNCWRAIAFSWSTLCLNPCLNPGRHLYCLTIWLMVSDVVRRYVELGYDGDRPRSGRPATVNTRANRQWIKKRFMRNPRTPVRQMARETGLKETSLRRIVRKNLKMKPYKLKKVQKLTDENKKVRFERSKNLIHWDWAANGARPL</sequence>
<dbReference type="PANTHER" id="PTHR46068:SF1">
    <property type="entry name" value="TRANSPOSASE IS30-LIKE HTH DOMAIN-CONTAINING PROTEIN"/>
    <property type="match status" value="1"/>
</dbReference>
<dbReference type="EMBL" id="CAJFCW020000002">
    <property type="protein sequence ID" value="CAG9098083.1"/>
    <property type="molecule type" value="Genomic_DNA"/>
</dbReference>
<dbReference type="AlphaFoldDB" id="A0A811KBM6"/>